<name>A0A239ZSJ3_CLOCO</name>
<evidence type="ECO:0000256" key="3">
    <source>
        <dbReference type="SAM" id="Phobius"/>
    </source>
</evidence>
<evidence type="ECO:0000313" key="7">
    <source>
        <dbReference type="Proteomes" id="UP000198811"/>
    </source>
</evidence>
<keyword evidence="3" id="KW-1133">Transmembrane helix</keyword>
<gene>
    <name evidence="4" type="primary">spoIIGA</name>
    <name evidence="4" type="ORF">HMJ28_09070</name>
    <name evidence="6" type="ORF">NCTC13028_00822</name>
    <name evidence="5" type="ORF">SAMN05216497_10115</name>
</gene>
<dbReference type="RefSeq" id="WP_089862896.1">
    <property type="nucleotide sequence ID" value="NZ_CP173238.1"/>
</dbReference>
<comment type="similarity">
    <text evidence="1">Belongs to the peptidase U4 family.</text>
</comment>
<feature type="transmembrane region" description="Helical" evidence="3">
    <location>
        <begin position="34"/>
        <end position="52"/>
    </location>
</feature>
<dbReference type="EC" id="3.4.23.-" evidence="1"/>
<keyword evidence="1" id="KW-1003">Cell membrane</keyword>
<reference evidence="5 7" key="1">
    <citation type="submission" date="2016-10" db="EMBL/GenBank/DDBJ databases">
        <authorList>
            <person name="Varghese N."/>
            <person name="Submissions S."/>
        </authorList>
    </citation>
    <scope>NUCLEOTIDE SEQUENCE [LARGE SCALE GENOMIC DNA]</scope>
    <source>
        <strain evidence="5 7">NLAE-zl-C224</strain>
    </source>
</reference>
<dbReference type="Proteomes" id="UP000528432">
    <property type="component" value="Unassembled WGS sequence"/>
</dbReference>
<dbReference type="GO" id="GO:0006508">
    <property type="term" value="P:proteolysis"/>
    <property type="evidence" value="ECO:0007669"/>
    <property type="project" value="UniProtKB-KW"/>
</dbReference>
<keyword evidence="3" id="KW-0812">Transmembrane</keyword>
<dbReference type="Proteomes" id="UP000198811">
    <property type="component" value="Unassembled WGS sequence"/>
</dbReference>
<dbReference type="EMBL" id="JABFIF010000018">
    <property type="protein sequence ID" value="NOH16535.1"/>
    <property type="molecule type" value="Genomic_DNA"/>
</dbReference>
<feature type="transmembrane region" description="Helical" evidence="3">
    <location>
        <begin position="127"/>
        <end position="145"/>
    </location>
</feature>
<feature type="transmembrane region" description="Helical" evidence="3">
    <location>
        <begin position="58"/>
        <end position="76"/>
    </location>
</feature>
<dbReference type="GeneID" id="70576826"/>
<keyword evidence="1 6" id="KW-0378">Hydrolase</keyword>
<organism evidence="6 8">
    <name type="scientific">Clostridium cochlearium</name>
    <dbReference type="NCBI Taxonomy" id="1494"/>
    <lineage>
        <taxon>Bacteria</taxon>
        <taxon>Bacillati</taxon>
        <taxon>Bacillota</taxon>
        <taxon>Clostridia</taxon>
        <taxon>Eubacteriales</taxon>
        <taxon>Clostridiaceae</taxon>
        <taxon>Clostridium</taxon>
    </lineage>
</organism>
<dbReference type="GO" id="GO:0030436">
    <property type="term" value="P:asexual sporulation"/>
    <property type="evidence" value="ECO:0007669"/>
    <property type="project" value="InterPro"/>
</dbReference>
<accession>A0A239ZSJ3</accession>
<evidence type="ECO:0000313" key="5">
    <source>
        <dbReference type="EMBL" id="SDK80296.1"/>
    </source>
</evidence>
<comment type="subcellular location">
    <subcellularLocation>
        <location evidence="1">Cell membrane</location>
    </subcellularLocation>
</comment>
<dbReference type="Proteomes" id="UP000250223">
    <property type="component" value="Unassembled WGS sequence"/>
</dbReference>
<evidence type="ECO:0000256" key="2">
    <source>
        <dbReference type="PIRSR" id="PIRSR018571-1"/>
    </source>
</evidence>
<keyword evidence="1 3" id="KW-0472">Membrane</keyword>
<keyword evidence="1" id="KW-0064">Aspartyl protease</keyword>
<dbReference type="InterPro" id="IPR005081">
    <property type="entry name" value="SpoIIGA"/>
</dbReference>
<comment type="function">
    <text evidence="1">Probable aspartic protease that is responsible for the proteolytic cleavage of the RNA polymerase sigma E factor (SigE/spoIIGB) to yield the active peptide in the mother cell during sporulation. Responds to a signal from the forespore that is triggered by the extracellular signal protein SpoIIR.</text>
</comment>
<evidence type="ECO:0000313" key="6">
    <source>
        <dbReference type="EMBL" id="SQB33944.1"/>
    </source>
</evidence>
<evidence type="ECO:0000313" key="4">
    <source>
        <dbReference type="EMBL" id="NOH16535.1"/>
    </source>
</evidence>
<dbReference type="GO" id="GO:0004190">
    <property type="term" value="F:aspartic-type endopeptidase activity"/>
    <property type="evidence" value="ECO:0007669"/>
    <property type="project" value="UniProtKB-KW"/>
</dbReference>
<keyword evidence="1" id="KW-0749">Sporulation</keyword>
<reference evidence="4 9" key="3">
    <citation type="submission" date="2020-05" db="EMBL/GenBank/DDBJ databases">
        <title>Draft genome sequence of Clostridium cochlearium strain AGROS13 isolated from a sheep dairy farm in New Zealand.</title>
        <authorList>
            <person name="Gupta T.B."/>
            <person name="Jauregui R."/>
            <person name="Risson A.N."/>
            <person name="Brightwell G."/>
            <person name="Maclean P."/>
        </authorList>
    </citation>
    <scope>NUCLEOTIDE SEQUENCE [LARGE SCALE GENOMIC DNA]</scope>
    <source>
        <strain evidence="4 9">AGROS13</strain>
    </source>
</reference>
<evidence type="ECO:0000313" key="8">
    <source>
        <dbReference type="Proteomes" id="UP000250223"/>
    </source>
</evidence>
<dbReference type="PIRSF" id="PIRSF018571">
    <property type="entry name" value="SpoIIGA"/>
    <property type="match status" value="1"/>
</dbReference>
<keyword evidence="7" id="KW-1185">Reference proteome</keyword>
<evidence type="ECO:0000256" key="1">
    <source>
        <dbReference type="PIRNR" id="PIRNR018571"/>
    </source>
</evidence>
<evidence type="ECO:0000313" key="9">
    <source>
        <dbReference type="Proteomes" id="UP000528432"/>
    </source>
</evidence>
<keyword evidence="1" id="KW-0645">Protease</keyword>
<reference evidence="6 8" key="2">
    <citation type="submission" date="2018-06" db="EMBL/GenBank/DDBJ databases">
        <authorList>
            <consortium name="Pathogen Informatics"/>
            <person name="Doyle S."/>
        </authorList>
    </citation>
    <scope>NUCLEOTIDE SEQUENCE [LARGE SCALE GENOMIC DNA]</scope>
    <source>
        <strain evidence="6 8">NCTC13028</strain>
    </source>
</reference>
<dbReference type="NCBIfam" id="TIGR02854">
    <property type="entry name" value="spore_II_GA"/>
    <property type="match status" value="1"/>
</dbReference>
<proteinExistence type="inferred from homology"/>
<dbReference type="GO" id="GO:0005886">
    <property type="term" value="C:plasma membrane"/>
    <property type="evidence" value="ECO:0007669"/>
    <property type="project" value="UniProtKB-SubCell"/>
</dbReference>
<dbReference type="EMBL" id="FNGL01000001">
    <property type="protein sequence ID" value="SDK80296.1"/>
    <property type="molecule type" value="Genomic_DNA"/>
</dbReference>
<dbReference type="GO" id="GO:0030435">
    <property type="term" value="P:sporulation resulting in formation of a cellular spore"/>
    <property type="evidence" value="ECO:0007669"/>
    <property type="project" value="UniProtKB-KW"/>
</dbReference>
<feature type="active site" evidence="2">
    <location>
        <position position="174"/>
    </location>
</feature>
<sequence>MHIYLDILFLENFIVNRFLLSLTARTVREKVNSIFLSLSSVMGSLYLLFILIGKKTYANNIFIKTLIAFCMVFIIFRKKNIVFKIKTTFIFILYSILLAGICIFMQIANGNGFKSNMVIVNFPYKKLLMGIMLLYFVLERVVSFIRNRVVVDKLIYKMDIVLKDSRKSINAFLDTGNELIEPATNLPVIVVEKDIFEEKEIEDYDIMYIPFSVVNGEGGMLQAIKPEMVSIYKEKEIEKKEVLIAFSEKKLSDCGDYNALLSRKSFF</sequence>
<dbReference type="STRING" id="1494.SAMN05216497_10115"/>
<dbReference type="Pfam" id="PF03419">
    <property type="entry name" value="Peptidase_U4"/>
    <property type="match status" value="1"/>
</dbReference>
<feature type="transmembrane region" description="Helical" evidence="3">
    <location>
        <begin position="88"/>
        <end position="107"/>
    </location>
</feature>
<dbReference type="OrthoDB" id="2690199at2"/>
<dbReference type="EMBL" id="UAWC01000003">
    <property type="protein sequence ID" value="SQB33944.1"/>
    <property type="molecule type" value="Genomic_DNA"/>
</dbReference>
<dbReference type="AlphaFoldDB" id="A0A239ZSJ3"/>
<protein>
    <recommendedName>
        <fullName evidence="1">Sporulation sigma-E factor-processing peptidase</fullName>
        <ecNumber evidence="1">3.4.23.-</ecNumber>
    </recommendedName>
    <alternativeName>
        <fullName evidence="1">Membrane-associated aspartic protease</fullName>
    </alternativeName>
    <alternativeName>
        <fullName evidence="1">Stage II sporulation protein GA</fullName>
    </alternativeName>
</protein>